<dbReference type="RefSeq" id="WP_110460396.1">
    <property type="nucleotide sequence ID" value="NZ_QKMR01000002.1"/>
</dbReference>
<keyword evidence="3" id="KW-1185">Reference proteome</keyword>
<gene>
    <name evidence="2" type="ORF">LY28_00292</name>
</gene>
<dbReference type="InterPro" id="IPR029063">
    <property type="entry name" value="SAM-dependent_MTases_sf"/>
</dbReference>
<organism evidence="2 3">
    <name type="scientific">Ruminiclostridium sufflavum DSM 19573</name>
    <dbReference type="NCBI Taxonomy" id="1121337"/>
    <lineage>
        <taxon>Bacteria</taxon>
        <taxon>Bacillati</taxon>
        <taxon>Bacillota</taxon>
        <taxon>Clostridia</taxon>
        <taxon>Eubacteriales</taxon>
        <taxon>Oscillospiraceae</taxon>
        <taxon>Ruminiclostridium</taxon>
    </lineage>
</organism>
<dbReference type="InterPro" id="IPR013216">
    <property type="entry name" value="Methyltransf_11"/>
</dbReference>
<name>A0A318XNJ8_9FIRM</name>
<feature type="domain" description="Methyltransferase type 11" evidence="1">
    <location>
        <begin position="53"/>
        <end position="130"/>
    </location>
</feature>
<comment type="caution">
    <text evidence="2">The sequence shown here is derived from an EMBL/GenBank/DDBJ whole genome shotgun (WGS) entry which is preliminary data.</text>
</comment>
<dbReference type="CDD" id="cd02440">
    <property type="entry name" value="AdoMet_MTases"/>
    <property type="match status" value="1"/>
</dbReference>
<keyword evidence="2" id="KW-0489">Methyltransferase</keyword>
<dbReference type="Pfam" id="PF08241">
    <property type="entry name" value="Methyltransf_11"/>
    <property type="match status" value="1"/>
</dbReference>
<proteinExistence type="predicted"/>
<dbReference type="Proteomes" id="UP000248132">
    <property type="component" value="Unassembled WGS sequence"/>
</dbReference>
<evidence type="ECO:0000313" key="2">
    <source>
        <dbReference type="EMBL" id="PYG89700.1"/>
    </source>
</evidence>
<dbReference type="OrthoDB" id="9808140at2"/>
<evidence type="ECO:0000313" key="3">
    <source>
        <dbReference type="Proteomes" id="UP000248132"/>
    </source>
</evidence>
<dbReference type="GO" id="GO:0008757">
    <property type="term" value="F:S-adenosylmethionine-dependent methyltransferase activity"/>
    <property type="evidence" value="ECO:0007669"/>
    <property type="project" value="InterPro"/>
</dbReference>
<accession>A0A318XNJ8</accession>
<evidence type="ECO:0000259" key="1">
    <source>
        <dbReference type="Pfam" id="PF08241"/>
    </source>
</evidence>
<sequence>MVNESPEEIYSSLKNVWPENNNWYDYTHRCIIDFVMESLTKRLNKDSIYLNAGSGGSAYNLLGTCHHVDIVENLIKKFPRHAVASIENLPYPDSSFDALICVGSVINYCDVVKSIGELSRVLKPEGVLILKYERSNTGELWFNKDYGKGASLQQYQYLGHTHTLWLYSEQIVDQLLKENSLITLKRKRFHCMSALVNRIFNNEKLSGRFGCIDILFQPISYSIAHNIILLSQKSTINIG</sequence>
<dbReference type="SUPFAM" id="SSF53335">
    <property type="entry name" value="S-adenosyl-L-methionine-dependent methyltransferases"/>
    <property type="match status" value="1"/>
</dbReference>
<reference evidence="2 3" key="1">
    <citation type="submission" date="2018-06" db="EMBL/GenBank/DDBJ databases">
        <title>Genomic Encyclopedia of Type Strains, Phase I: the one thousand microbial genomes (KMG-I) project.</title>
        <authorList>
            <person name="Kyrpides N."/>
        </authorList>
    </citation>
    <scope>NUCLEOTIDE SEQUENCE [LARGE SCALE GENOMIC DNA]</scope>
    <source>
        <strain evidence="2 3">DSM 19573</strain>
    </source>
</reference>
<dbReference type="EMBL" id="QKMR01000002">
    <property type="protein sequence ID" value="PYG89700.1"/>
    <property type="molecule type" value="Genomic_DNA"/>
</dbReference>
<protein>
    <submittedName>
        <fullName evidence="2">Methyltransferase family protein</fullName>
    </submittedName>
</protein>
<dbReference type="AlphaFoldDB" id="A0A318XNJ8"/>
<dbReference type="Gene3D" id="3.40.50.150">
    <property type="entry name" value="Vaccinia Virus protein VP39"/>
    <property type="match status" value="1"/>
</dbReference>
<dbReference type="GO" id="GO:0032259">
    <property type="term" value="P:methylation"/>
    <property type="evidence" value="ECO:0007669"/>
    <property type="project" value="UniProtKB-KW"/>
</dbReference>
<keyword evidence="2" id="KW-0808">Transferase</keyword>